<dbReference type="NCBIfam" id="TIGR00835">
    <property type="entry name" value="agcS"/>
    <property type="match status" value="1"/>
</dbReference>
<sequence>MKQVLFLITTLCLSFTLFSQETPTVEYTLEANVEESQAGKTQDSTSANSSKSEVPQKTDVLAVGKLSTESPKPGALKQVSAKVDGFIEAVTATIFDVLFYDLSFGLAKVELTDKDGDPIYETKMISGVEQKLPKKSSGIPLIVATLMLGGIFFTIRYSFINLRLFKHAIAVVRGKFDRPNEAGDVNHFKALTSALSATVGLGNIAMVAIAVKAGGPGAIFWMILAAFFGMASKFSSCTLAQKYRIVNPDGTFSGGPMYYLELALKDKGVFLKNFGSALAVLYALMIMGGALGGGNMFQGSQTLAAISKDFFNNEISTNMQWGIGVAMAALVALVILGGIKRIGTATEFIVPGMCALYVIVSLVIIGSNPKEIFPAVSSIISMAFSNEAMFGGFIGVLIMGVQRAAFSNEAGLGSASIAHAAAKNEEPVMEGVVAMIGPFIDTIIVCSMTGLVIVITDVCNIHPEFDGSQLTSAAWGTLGGVMPQILTVCIVLFAFSTMVSWCYYGERGWIYLVDRFYKNGAGVSTLVCFRVIFVLCVLVGFVVEPGSVLDFSDAMILGMALPNIIGMVILSGKVRGWAKDYVNKLKSGEIAPTK</sequence>
<feature type="transmembrane region" description="Helical" evidence="8">
    <location>
        <begin position="318"/>
        <end position="336"/>
    </location>
</feature>
<keyword evidence="10" id="KW-0732">Signal</keyword>
<feature type="transmembrane region" description="Helical" evidence="8">
    <location>
        <begin position="348"/>
        <end position="366"/>
    </location>
</feature>
<evidence type="ECO:0000256" key="3">
    <source>
        <dbReference type="ARBA" id="ARBA00022448"/>
    </source>
</evidence>
<evidence type="ECO:0000256" key="6">
    <source>
        <dbReference type="ARBA" id="ARBA00022989"/>
    </source>
</evidence>
<evidence type="ECO:0000256" key="4">
    <source>
        <dbReference type="ARBA" id="ARBA00022475"/>
    </source>
</evidence>
<evidence type="ECO:0000256" key="2">
    <source>
        <dbReference type="ARBA" id="ARBA00009261"/>
    </source>
</evidence>
<dbReference type="RefSeq" id="WP_274153111.1">
    <property type="nucleotide sequence ID" value="NZ_CP117812.1"/>
</dbReference>
<keyword evidence="5 8" id="KW-0812">Transmembrane</keyword>
<dbReference type="EMBL" id="CP117812">
    <property type="protein sequence ID" value="WDE98247.1"/>
    <property type="molecule type" value="Genomic_DNA"/>
</dbReference>
<feature type="compositionally biased region" description="Polar residues" evidence="9">
    <location>
        <begin position="34"/>
        <end position="55"/>
    </location>
</feature>
<feature type="region of interest" description="Disordered" evidence="9">
    <location>
        <begin position="34"/>
        <end position="56"/>
    </location>
</feature>
<proteinExistence type="inferred from homology"/>
<keyword evidence="8" id="KW-0769">Symport</keyword>
<evidence type="ECO:0000256" key="8">
    <source>
        <dbReference type="RuleBase" id="RU363064"/>
    </source>
</evidence>
<organism evidence="11 12">
    <name type="scientific">Lentisphaera profundi</name>
    <dbReference type="NCBI Taxonomy" id="1658616"/>
    <lineage>
        <taxon>Bacteria</taxon>
        <taxon>Pseudomonadati</taxon>
        <taxon>Lentisphaerota</taxon>
        <taxon>Lentisphaeria</taxon>
        <taxon>Lentisphaerales</taxon>
        <taxon>Lentisphaeraceae</taxon>
        <taxon>Lentisphaera</taxon>
    </lineage>
</organism>
<evidence type="ECO:0000256" key="7">
    <source>
        <dbReference type="ARBA" id="ARBA00023136"/>
    </source>
</evidence>
<dbReference type="Proteomes" id="UP001214250">
    <property type="component" value="Chromosome 2"/>
</dbReference>
<feature type="transmembrane region" description="Helical" evidence="8">
    <location>
        <begin position="516"/>
        <end position="542"/>
    </location>
</feature>
<keyword evidence="12" id="KW-1185">Reference proteome</keyword>
<dbReference type="PANTHER" id="PTHR30330:SF3">
    <property type="entry name" value="TRANSCRIPTIONAL REGULATOR, LRP FAMILY"/>
    <property type="match status" value="1"/>
</dbReference>
<dbReference type="Pfam" id="PF01235">
    <property type="entry name" value="Na_Ala_symp"/>
    <property type="match status" value="1"/>
</dbReference>
<feature type="transmembrane region" description="Helical" evidence="8">
    <location>
        <begin position="217"/>
        <end position="234"/>
    </location>
</feature>
<protein>
    <submittedName>
        <fullName evidence="11">Alanine/glycine:cation symporter family protein</fullName>
    </submittedName>
</protein>
<accession>A0ABY7VZF5</accession>
<evidence type="ECO:0000256" key="9">
    <source>
        <dbReference type="SAM" id="MobiDB-lite"/>
    </source>
</evidence>
<dbReference type="PRINTS" id="PR00175">
    <property type="entry name" value="NAALASMPORT"/>
</dbReference>
<keyword evidence="7 8" id="KW-0472">Membrane</keyword>
<feature type="chain" id="PRO_5045072230" evidence="10">
    <location>
        <begin position="20"/>
        <end position="594"/>
    </location>
</feature>
<evidence type="ECO:0000256" key="5">
    <source>
        <dbReference type="ARBA" id="ARBA00022692"/>
    </source>
</evidence>
<name>A0ABY7VZF5_9BACT</name>
<evidence type="ECO:0000313" key="12">
    <source>
        <dbReference type="Proteomes" id="UP001214250"/>
    </source>
</evidence>
<feature type="transmembrane region" description="Helical" evidence="8">
    <location>
        <begin position="274"/>
        <end position="298"/>
    </location>
</feature>
<comment type="similarity">
    <text evidence="2 8">Belongs to the alanine or glycine:cation symporter (AGCS) (TC 2.A.25) family.</text>
</comment>
<feature type="transmembrane region" description="Helical" evidence="8">
    <location>
        <begin position="485"/>
        <end position="504"/>
    </location>
</feature>
<feature type="transmembrane region" description="Helical" evidence="8">
    <location>
        <begin position="554"/>
        <end position="574"/>
    </location>
</feature>
<keyword evidence="3 8" id="KW-0813">Transport</keyword>
<evidence type="ECO:0000256" key="1">
    <source>
        <dbReference type="ARBA" id="ARBA00004651"/>
    </source>
</evidence>
<gene>
    <name evidence="11" type="ORF">PQO03_20740</name>
</gene>
<dbReference type="Gene3D" id="1.20.1740.10">
    <property type="entry name" value="Amino acid/polyamine transporter I"/>
    <property type="match status" value="1"/>
</dbReference>
<feature type="transmembrane region" description="Helical" evidence="8">
    <location>
        <begin position="432"/>
        <end position="455"/>
    </location>
</feature>
<reference evidence="11 12" key="1">
    <citation type="submission" date="2023-02" db="EMBL/GenBank/DDBJ databases">
        <title>Genome sequence of Lentisphaera profundi SAORIC-696.</title>
        <authorList>
            <person name="Kim e."/>
            <person name="Cho J.-C."/>
            <person name="Choi A."/>
            <person name="Kang I."/>
        </authorList>
    </citation>
    <scope>NUCLEOTIDE SEQUENCE [LARGE SCALE GENOMIC DNA]</scope>
    <source>
        <strain evidence="11 12">SAORIC-696</strain>
    </source>
</reference>
<evidence type="ECO:0000313" key="11">
    <source>
        <dbReference type="EMBL" id="WDE98247.1"/>
    </source>
</evidence>
<comment type="subcellular location">
    <subcellularLocation>
        <location evidence="1 8">Cell membrane</location>
        <topology evidence="1 8">Multi-pass membrane protein</topology>
    </subcellularLocation>
</comment>
<evidence type="ECO:0000256" key="10">
    <source>
        <dbReference type="SAM" id="SignalP"/>
    </source>
</evidence>
<feature type="signal peptide" evidence="10">
    <location>
        <begin position="1"/>
        <end position="19"/>
    </location>
</feature>
<feature type="transmembrane region" description="Helical" evidence="8">
    <location>
        <begin position="372"/>
        <end position="398"/>
    </location>
</feature>
<dbReference type="InterPro" id="IPR001463">
    <property type="entry name" value="Na/Ala_symport"/>
</dbReference>
<dbReference type="PANTHER" id="PTHR30330">
    <property type="entry name" value="AGSS FAMILY TRANSPORTER, SODIUM-ALANINE"/>
    <property type="match status" value="1"/>
</dbReference>
<feature type="transmembrane region" description="Helical" evidence="8">
    <location>
        <begin position="138"/>
        <end position="159"/>
    </location>
</feature>
<keyword evidence="4 8" id="KW-1003">Cell membrane</keyword>
<keyword evidence="6 8" id="KW-1133">Transmembrane helix</keyword>